<keyword evidence="3" id="KW-1185">Reference proteome</keyword>
<keyword evidence="1" id="KW-0812">Transmembrane</keyword>
<dbReference type="AlphaFoldDB" id="A0A7X0U4U4"/>
<dbReference type="RefSeq" id="WP_246547167.1">
    <property type="nucleotide sequence ID" value="NZ_JACHMI010000001.1"/>
</dbReference>
<sequence length="106" mass="11194">MPVESRLAPIAGYPAKEGFVMVEGKKSEHTENLGSHGGRASSWLAVTVMLVGTVVAGFGLTAANWTLIWIGAGLFVVGGVLALVFDIFTDVVIDAPRVGMRAEDHR</sequence>
<feature type="transmembrane region" description="Helical" evidence="1">
    <location>
        <begin position="68"/>
        <end position="93"/>
    </location>
</feature>
<organism evidence="2 3">
    <name type="scientific">Nonomuraea rubra</name>
    <dbReference type="NCBI Taxonomy" id="46180"/>
    <lineage>
        <taxon>Bacteria</taxon>
        <taxon>Bacillati</taxon>
        <taxon>Actinomycetota</taxon>
        <taxon>Actinomycetes</taxon>
        <taxon>Streptosporangiales</taxon>
        <taxon>Streptosporangiaceae</taxon>
        <taxon>Nonomuraea</taxon>
    </lineage>
</organism>
<accession>A0A7X0U4U4</accession>
<evidence type="ECO:0000256" key="1">
    <source>
        <dbReference type="SAM" id="Phobius"/>
    </source>
</evidence>
<name>A0A7X0U4U4_9ACTN</name>
<evidence type="ECO:0000313" key="3">
    <source>
        <dbReference type="Proteomes" id="UP000565579"/>
    </source>
</evidence>
<evidence type="ECO:0000313" key="2">
    <source>
        <dbReference type="EMBL" id="MBB6555347.1"/>
    </source>
</evidence>
<feature type="transmembrane region" description="Helical" evidence="1">
    <location>
        <begin position="43"/>
        <end position="62"/>
    </location>
</feature>
<proteinExistence type="predicted"/>
<protein>
    <submittedName>
        <fullName evidence="2">Uncharacterized protein</fullName>
    </submittedName>
</protein>
<dbReference type="Proteomes" id="UP000565579">
    <property type="component" value="Unassembled WGS sequence"/>
</dbReference>
<dbReference type="EMBL" id="JACHMI010000001">
    <property type="protein sequence ID" value="MBB6555347.1"/>
    <property type="molecule type" value="Genomic_DNA"/>
</dbReference>
<gene>
    <name evidence="2" type="ORF">HD593_010142</name>
</gene>
<dbReference type="NCBIfam" id="NF041681">
    <property type="entry name" value="HGxxPAAW"/>
    <property type="match status" value="1"/>
</dbReference>
<keyword evidence="1" id="KW-0472">Membrane</keyword>
<comment type="caution">
    <text evidence="2">The sequence shown here is derived from an EMBL/GenBank/DDBJ whole genome shotgun (WGS) entry which is preliminary data.</text>
</comment>
<keyword evidence="1" id="KW-1133">Transmembrane helix</keyword>
<reference evidence="2 3" key="1">
    <citation type="submission" date="2020-08" db="EMBL/GenBank/DDBJ databases">
        <title>Sequencing the genomes of 1000 actinobacteria strains.</title>
        <authorList>
            <person name="Klenk H.-P."/>
        </authorList>
    </citation>
    <scope>NUCLEOTIDE SEQUENCE [LARGE SCALE GENOMIC DNA]</scope>
    <source>
        <strain evidence="2 3">DSM 43768</strain>
    </source>
</reference>